<dbReference type="EMBL" id="JACJFM010000019">
    <property type="protein sequence ID" value="MBB1487801.1"/>
    <property type="molecule type" value="Genomic_DNA"/>
</dbReference>
<comment type="caution">
    <text evidence="8">The sequence shown here is derived from an EMBL/GenBank/DDBJ whole genome shotgun (WGS) entry which is preliminary data.</text>
</comment>
<keyword evidence="4 5" id="KW-0963">Cytoplasm</keyword>
<evidence type="ECO:0000313" key="8">
    <source>
        <dbReference type="EMBL" id="MBB1487801.1"/>
    </source>
</evidence>
<evidence type="ECO:0000313" key="9">
    <source>
        <dbReference type="Proteomes" id="UP000565262"/>
    </source>
</evidence>
<name>A0A839IS78_9GAMM</name>
<dbReference type="Gene3D" id="1.10.10.10">
    <property type="entry name" value="Winged helix-like DNA-binding domain superfamily/Winged helix DNA-binding domain"/>
    <property type="match status" value="3"/>
</dbReference>
<evidence type="ECO:0000256" key="2">
    <source>
        <dbReference type="ARBA" id="ARBA00009695"/>
    </source>
</evidence>
<comment type="function">
    <text evidence="5">Modulates RecA activity.</text>
</comment>
<dbReference type="RefSeq" id="WP_182809580.1">
    <property type="nucleotide sequence ID" value="NZ_JACJFM010000019.1"/>
</dbReference>
<evidence type="ECO:0000259" key="6">
    <source>
        <dbReference type="Pfam" id="PF02631"/>
    </source>
</evidence>
<dbReference type="HAMAP" id="MF_01114">
    <property type="entry name" value="RecX"/>
    <property type="match status" value="1"/>
</dbReference>
<dbReference type="Pfam" id="PF02631">
    <property type="entry name" value="RecX_HTH2"/>
    <property type="match status" value="1"/>
</dbReference>
<dbReference type="PANTHER" id="PTHR33602:SF1">
    <property type="entry name" value="REGULATORY PROTEIN RECX FAMILY PROTEIN"/>
    <property type="match status" value="1"/>
</dbReference>
<sequence length="175" mass="21125">MSGRKLTSESEIYQAAIDLLSRRDYAAVELKQKLLAKVETDRQYHSEINDTEEKGLSASQQVDQVIQRLQDSGYQSDERYIEMLVRARKERGYGPQYIAQYLNQYRLDSQLIEEYIDSRDKQWNEYACRQLEKKFRQPSDDFKMRQKQQRHLYQRGFSSDQIRWALSRFDELFRE</sequence>
<evidence type="ECO:0000256" key="3">
    <source>
        <dbReference type="ARBA" id="ARBA00018111"/>
    </source>
</evidence>
<evidence type="ECO:0000256" key="1">
    <source>
        <dbReference type="ARBA" id="ARBA00004496"/>
    </source>
</evidence>
<reference evidence="8 9" key="1">
    <citation type="submission" date="2020-08" db="EMBL/GenBank/DDBJ databases">
        <title>Oceanospirillum sp. nov. isolated from marine sediment.</title>
        <authorList>
            <person name="Ji X."/>
        </authorList>
    </citation>
    <scope>NUCLEOTIDE SEQUENCE [LARGE SCALE GENOMIC DNA]</scope>
    <source>
        <strain evidence="8 9">D5</strain>
    </source>
</reference>
<protein>
    <recommendedName>
        <fullName evidence="3 5">Regulatory protein RecX</fullName>
    </recommendedName>
</protein>
<dbReference type="InterPro" id="IPR053924">
    <property type="entry name" value="RecX_HTH_2nd"/>
</dbReference>
<dbReference type="Pfam" id="PF21981">
    <property type="entry name" value="RecX_HTH3"/>
    <property type="match status" value="1"/>
</dbReference>
<evidence type="ECO:0000256" key="4">
    <source>
        <dbReference type="ARBA" id="ARBA00022490"/>
    </source>
</evidence>
<feature type="domain" description="RecX third three-helical" evidence="7">
    <location>
        <begin position="125"/>
        <end position="166"/>
    </location>
</feature>
<dbReference type="InterPro" id="IPR003783">
    <property type="entry name" value="Regulatory_RecX"/>
</dbReference>
<comment type="similarity">
    <text evidence="2 5">Belongs to the RecX family.</text>
</comment>
<evidence type="ECO:0000259" key="7">
    <source>
        <dbReference type="Pfam" id="PF21981"/>
    </source>
</evidence>
<dbReference type="InterPro" id="IPR036388">
    <property type="entry name" value="WH-like_DNA-bd_sf"/>
</dbReference>
<keyword evidence="9" id="KW-1185">Reference proteome</keyword>
<accession>A0A839IS78</accession>
<comment type="subcellular location">
    <subcellularLocation>
        <location evidence="1 5">Cytoplasm</location>
    </subcellularLocation>
</comment>
<dbReference type="PANTHER" id="PTHR33602">
    <property type="entry name" value="REGULATORY PROTEIN RECX FAMILY PROTEIN"/>
    <property type="match status" value="1"/>
</dbReference>
<dbReference type="GO" id="GO:0005737">
    <property type="term" value="C:cytoplasm"/>
    <property type="evidence" value="ECO:0007669"/>
    <property type="project" value="UniProtKB-SubCell"/>
</dbReference>
<dbReference type="Proteomes" id="UP000565262">
    <property type="component" value="Unassembled WGS sequence"/>
</dbReference>
<dbReference type="InterPro" id="IPR053925">
    <property type="entry name" value="RecX_HTH_3rd"/>
</dbReference>
<proteinExistence type="inferred from homology"/>
<organism evidence="8 9">
    <name type="scientific">Oceanospirillum sediminis</name>
    <dbReference type="NCBI Taxonomy" id="2760088"/>
    <lineage>
        <taxon>Bacteria</taxon>
        <taxon>Pseudomonadati</taxon>
        <taxon>Pseudomonadota</taxon>
        <taxon>Gammaproteobacteria</taxon>
        <taxon>Oceanospirillales</taxon>
        <taxon>Oceanospirillaceae</taxon>
        <taxon>Oceanospirillum</taxon>
    </lineage>
</organism>
<dbReference type="AlphaFoldDB" id="A0A839IS78"/>
<dbReference type="GO" id="GO:0006282">
    <property type="term" value="P:regulation of DNA repair"/>
    <property type="evidence" value="ECO:0007669"/>
    <property type="project" value="UniProtKB-UniRule"/>
</dbReference>
<gene>
    <name evidence="5" type="primary">recX</name>
    <name evidence="8" type="ORF">H4O21_14410</name>
</gene>
<feature type="domain" description="RecX second three-helical" evidence="6">
    <location>
        <begin position="76"/>
        <end position="114"/>
    </location>
</feature>
<evidence type="ECO:0000256" key="5">
    <source>
        <dbReference type="HAMAP-Rule" id="MF_01114"/>
    </source>
</evidence>